<dbReference type="Proteomes" id="UP000018291">
    <property type="component" value="Unassembled WGS sequence"/>
</dbReference>
<protein>
    <submittedName>
        <fullName evidence="1">Uncharacterized protein</fullName>
    </submittedName>
</protein>
<evidence type="ECO:0000313" key="2">
    <source>
        <dbReference type="Proteomes" id="UP000018291"/>
    </source>
</evidence>
<reference evidence="1 2" key="1">
    <citation type="journal article" date="2013" name="ISME J.">
        <title>Metabolic model for the filamentous 'Candidatus Microthrix parvicella' based on genomic and metagenomic analyses.</title>
        <authorList>
            <person name="Jon McIlroy S."/>
            <person name="Kristiansen R."/>
            <person name="Albertsen M."/>
            <person name="Michael Karst S."/>
            <person name="Rossetti S."/>
            <person name="Lund Nielsen J."/>
            <person name="Tandoi V."/>
            <person name="James Seviour R."/>
            <person name="Nielsen P.H."/>
        </authorList>
    </citation>
    <scope>NUCLEOTIDE SEQUENCE [LARGE SCALE GENOMIC DNA]</scope>
    <source>
        <strain evidence="1 2">RN1</strain>
    </source>
</reference>
<gene>
    <name evidence="1" type="ORF">BN381_50078</name>
</gene>
<organism evidence="1 2">
    <name type="scientific">Candidatus Neomicrothrix parvicella RN1</name>
    <dbReference type="NCBI Taxonomy" id="1229780"/>
    <lineage>
        <taxon>Bacteria</taxon>
        <taxon>Bacillati</taxon>
        <taxon>Actinomycetota</taxon>
        <taxon>Acidimicrobiia</taxon>
        <taxon>Acidimicrobiales</taxon>
        <taxon>Microthrixaceae</taxon>
        <taxon>Candidatus Neomicrothrix</taxon>
    </lineage>
</organism>
<name>R4Z623_9ACTN</name>
<dbReference type="RefSeq" id="WP_012229300.1">
    <property type="nucleotide sequence ID" value="NZ_HG422565.1"/>
</dbReference>
<keyword evidence="2" id="KW-1185">Reference proteome</keyword>
<dbReference type="OrthoDB" id="9961391at2"/>
<proteinExistence type="predicted"/>
<accession>R4Z623</accession>
<comment type="caution">
    <text evidence="1">The sequence shown here is derived from an EMBL/GenBank/DDBJ whole genome shotgun (WGS) entry which is preliminary data.</text>
</comment>
<dbReference type="EMBL" id="CANL01000045">
    <property type="protein sequence ID" value="CCM64936.1"/>
    <property type="molecule type" value="Genomic_DNA"/>
</dbReference>
<dbReference type="AlphaFoldDB" id="R4Z623"/>
<evidence type="ECO:0000313" key="1">
    <source>
        <dbReference type="EMBL" id="CCM64936.1"/>
    </source>
</evidence>
<dbReference type="STRING" id="1229780.BN381_50078"/>
<sequence>MAAFEVHLRDGSTHRVDDVDAYQPERTMTTFFRSNNARRAIDCWSERVASFRTDQLLVIRATACEAPSSGSAGGTTTRVAPVALISA</sequence>
<dbReference type="HOGENOM" id="CLU_2477602_0_0_11"/>